<feature type="domain" description="Thioesterase" evidence="1">
    <location>
        <begin position="62"/>
        <end position="134"/>
    </location>
</feature>
<dbReference type="RefSeq" id="WP_263123706.1">
    <property type="nucleotide sequence ID" value="NZ_CP106753.1"/>
</dbReference>
<protein>
    <submittedName>
        <fullName evidence="2">PaaI family thioesterase</fullName>
    </submittedName>
</protein>
<gene>
    <name evidence="2" type="ORF">N8I74_13905</name>
</gene>
<dbReference type="Gene3D" id="3.10.129.10">
    <property type="entry name" value="Hotdog Thioesterase"/>
    <property type="match status" value="1"/>
</dbReference>
<organism evidence="2 3">
    <name type="scientific">Chitiniphilus purpureus</name>
    <dbReference type="NCBI Taxonomy" id="2981137"/>
    <lineage>
        <taxon>Bacteria</taxon>
        <taxon>Pseudomonadati</taxon>
        <taxon>Pseudomonadota</taxon>
        <taxon>Betaproteobacteria</taxon>
        <taxon>Neisseriales</taxon>
        <taxon>Chitinibacteraceae</taxon>
        <taxon>Chitiniphilus</taxon>
    </lineage>
</organism>
<dbReference type="SUPFAM" id="SSF54637">
    <property type="entry name" value="Thioesterase/thiol ester dehydrase-isomerase"/>
    <property type="match status" value="1"/>
</dbReference>
<dbReference type="CDD" id="cd03443">
    <property type="entry name" value="PaaI_thioesterase"/>
    <property type="match status" value="1"/>
</dbReference>
<proteinExistence type="predicted"/>
<evidence type="ECO:0000313" key="3">
    <source>
        <dbReference type="Proteomes" id="UP001061302"/>
    </source>
</evidence>
<name>A0ABY6DJ81_9NEIS</name>
<dbReference type="EMBL" id="CP106753">
    <property type="protein sequence ID" value="UXY14407.1"/>
    <property type="molecule type" value="Genomic_DNA"/>
</dbReference>
<keyword evidence="3" id="KW-1185">Reference proteome</keyword>
<dbReference type="InterPro" id="IPR006683">
    <property type="entry name" value="Thioestr_dom"/>
</dbReference>
<evidence type="ECO:0000313" key="2">
    <source>
        <dbReference type="EMBL" id="UXY14407.1"/>
    </source>
</evidence>
<dbReference type="InterPro" id="IPR029069">
    <property type="entry name" value="HotDog_dom_sf"/>
</dbReference>
<reference evidence="2" key="1">
    <citation type="submission" date="2022-10" db="EMBL/GenBank/DDBJ databases">
        <title>Chitiniphilus purpureus sp. nov., a novel chitin-degrading bacterium isolated from crawfish pond sediment.</title>
        <authorList>
            <person name="Li K."/>
        </authorList>
    </citation>
    <scope>NUCLEOTIDE SEQUENCE</scope>
    <source>
        <strain evidence="2">CD1</strain>
    </source>
</reference>
<dbReference type="Pfam" id="PF03061">
    <property type="entry name" value="4HBT"/>
    <property type="match status" value="1"/>
</dbReference>
<sequence length="146" mass="15850">MTDLQIKQCWQQARASGDYQAVLQAIPYARTIGMTMAQTGDGLLFTLPFQASNIGNVLLPALHGGVIGGFLENAAIFTLLAATDTTRVPKVIDFSIDYLRSGKPQALYGRCEIVRQGKRVANVLMSAWQDDPDKPVAAARAHFLLS</sequence>
<accession>A0ABY6DJ81</accession>
<evidence type="ECO:0000259" key="1">
    <source>
        <dbReference type="Pfam" id="PF03061"/>
    </source>
</evidence>
<dbReference type="Proteomes" id="UP001061302">
    <property type="component" value="Chromosome"/>
</dbReference>